<dbReference type="Proteomes" id="UP000594688">
    <property type="component" value="Chromosome"/>
</dbReference>
<sequence>MKSLALINAKDIETILMALNDAISDMNIELKNPIKESKKNEILGYKVKYMRVFEKLKQNPSIYALAEHEVDIAAGGLNDCIELLEENMTDDLDDQEKSEIVSYKNECQRLIDILAG</sequence>
<organism evidence="1 2">
    <name type="scientific">Candidatus Nitronauta litoralis</name>
    <dbReference type="NCBI Taxonomy" id="2705533"/>
    <lineage>
        <taxon>Bacteria</taxon>
        <taxon>Pseudomonadati</taxon>
        <taxon>Nitrospinota/Tectimicrobiota group</taxon>
        <taxon>Nitrospinota</taxon>
        <taxon>Nitrospinia</taxon>
        <taxon>Nitrospinales</taxon>
        <taxon>Nitrospinaceae</taxon>
        <taxon>Candidatus Nitronauta</taxon>
    </lineage>
</organism>
<protein>
    <submittedName>
        <fullName evidence="1">Uncharacterized protein</fullName>
    </submittedName>
</protein>
<accession>A0A7T0G0J2</accession>
<proteinExistence type="predicted"/>
<evidence type="ECO:0000313" key="2">
    <source>
        <dbReference type="Proteomes" id="UP000594688"/>
    </source>
</evidence>
<gene>
    <name evidence="1" type="ORF">G3M70_12165</name>
</gene>
<dbReference type="KEGG" id="nli:G3M70_12165"/>
<dbReference type="AlphaFoldDB" id="A0A7T0G0J2"/>
<reference evidence="1 2" key="1">
    <citation type="submission" date="2020-02" db="EMBL/GenBank/DDBJ databases">
        <title>Genomic and physiological characterization of two novel Nitrospinaceae genera.</title>
        <authorList>
            <person name="Mueller A.J."/>
            <person name="Jung M.-Y."/>
            <person name="Strachan C.R."/>
            <person name="Herbold C.W."/>
            <person name="Kirkegaard R.H."/>
            <person name="Daims H."/>
        </authorList>
    </citation>
    <scope>NUCLEOTIDE SEQUENCE [LARGE SCALE GENOMIC DNA]</scope>
    <source>
        <strain evidence="1">EB</strain>
    </source>
</reference>
<dbReference type="EMBL" id="CP048685">
    <property type="protein sequence ID" value="QPJ62585.1"/>
    <property type="molecule type" value="Genomic_DNA"/>
</dbReference>
<name>A0A7T0G0J2_9BACT</name>
<evidence type="ECO:0000313" key="1">
    <source>
        <dbReference type="EMBL" id="QPJ62585.1"/>
    </source>
</evidence>